<feature type="region of interest" description="Disordered" evidence="1">
    <location>
        <begin position="1"/>
        <end position="42"/>
    </location>
</feature>
<gene>
    <name evidence="2" type="ORF">GCM10010502_03380</name>
</gene>
<evidence type="ECO:0000313" key="3">
    <source>
        <dbReference type="Proteomes" id="UP000610124"/>
    </source>
</evidence>
<sequence>MGSRYDAQRGRRERGAEQQGEASGHAVAPIERSGWGRTHRQRQARVHVGVAVLIEGNAAGVQQSAANMTASGARAGPPSAQRG</sequence>
<name>A0A8H9LN83_KITAU</name>
<evidence type="ECO:0000313" key="2">
    <source>
        <dbReference type="EMBL" id="GGU56379.1"/>
    </source>
</evidence>
<proteinExistence type="predicted"/>
<feature type="compositionally biased region" description="Basic and acidic residues" evidence="1">
    <location>
        <begin position="1"/>
        <end position="16"/>
    </location>
</feature>
<dbReference type="AlphaFoldDB" id="A0A8H9LN83"/>
<protein>
    <submittedName>
        <fullName evidence="2">Uncharacterized protein</fullName>
    </submittedName>
</protein>
<comment type="caution">
    <text evidence="2">The sequence shown here is derived from an EMBL/GenBank/DDBJ whole genome shotgun (WGS) entry which is preliminary data.</text>
</comment>
<dbReference type="EMBL" id="BMUB01000001">
    <property type="protein sequence ID" value="GGU56379.1"/>
    <property type="molecule type" value="Genomic_DNA"/>
</dbReference>
<accession>A0A8H9LN83</accession>
<reference evidence="2" key="1">
    <citation type="journal article" date="2014" name="Int. J. Syst. Evol. Microbiol.">
        <title>Complete genome sequence of Corynebacterium casei LMG S-19264T (=DSM 44701T), isolated from a smear-ripened cheese.</title>
        <authorList>
            <consortium name="US DOE Joint Genome Institute (JGI-PGF)"/>
            <person name="Walter F."/>
            <person name="Albersmeier A."/>
            <person name="Kalinowski J."/>
            <person name="Ruckert C."/>
        </authorList>
    </citation>
    <scope>NUCLEOTIDE SEQUENCE</scope>
    <source>
        <strain evidence="2">JCM 4434</strain>
    </source>
</reference>
<organism evidence="2 3">
    <name type="scientific">Kitasatospora aureofaciens</name>
    <name type="common">Streptomyces aureofaciens</name>
    <dbReference type="NCBI Taxonomy" id="1894"/>
    <lineage>
        <taxon>Bacteria</taxon>
        <taxon>Bacillati</taxon>
        <taxon>Actinomycetota</taxon>
        <taxon>Actinomycetes</taxon>
        <taxon>Kitasatosporales</taxon>
        <taxon>Streptomycetaceae</taxon>
        <taxon>Kitasatospora</taxon>
    </lineage>
</organism>
<dbReference type="Proteomes" id="UP000610124">
    <property type="component" value="Unassembled WGS sequence"/>
</dbReference>
<reference evidence="2" key="2">
    <citation type="submission" date="2020-09" db="EMBL/GenBank/DDBJ databases">
        <authorList>
            <person name="Sun Q."/>
            <person name="Ohkuma M."/>
        </authorList>
    </citation>
    <scope>NUCLEOTIDE SEQUENCE</scope>
    <source>
        <strain evidence="2">JCM 4434</strain>
    </source>
</reference>
<evidence type="ECO:0000256" key="1">
    <source>
        <dbReference type="SAM" id="MobiDB-lite"/>
    </source>
</evidence>